<feature type="domain" description="DHHA1" evidence="7">
    <location>
        <begin position="345"/>
        <end position="436"/>
    </location>
</feature>
<evidence type="ECO:0000256" key="5">
    <source>
        <dbReference type="ARBA" id="ARBA00022839"/>
    </source>
</evidence>
<dbReference type="PANTHER" id="PTHR30255">
    <property type="entry name" value="SINGLE-STRANDED-DNA-SPECIFIC EXONUCLEASE RECJ"/>
    <property type="match status" value="1"/>
</dbReference>
<evidence type="ECO:0000256" key="4">
    <source>
        <dbReference type="ARBA" id="ARBA00022801"/>
    </source>
</evidence>
<dbReference type="Gene3D" id="2.40.50.460">
    <property type="match status" value="1"/>
</dbReference>
<dbReference type="InterPro" id="IPR004610">
    <property type="entry name" value="RecJ"/>
</dbReference>
<dbReference type="InterPro" id="IPR041122">
    <property type="entry name" value="RecJ_OB"/>
</dbReference>
<evidence type="ECO:0000259" key="8">
    <source>
        <dbReference type="Pfam" id="PF10141"/>
    </source>
</evidence>
<dbReference type="SUPFAM" id="SSF64182">
    <property type="entry name" value="DHH phosphoesterases"/>
    <property type="match status" value="1"/>
</dbReference>
<dbReference type="EMBL" id="BLLH01000010">
    <property type="protein sequence ID" value="GFH41205.1"/>
    <property type="molecule type" value="Genomic_DNA"/>
</dbReference>
<dbReference type="AlphaFoldDB" id="A0A6A0B8Y5"/>
<dbReference type="InterPro" id="IPR051673">
    <property type="entry name" value="SSDNA_exonuclease_RecJ"/>
</dbReference>
<reference evidence="10 11" key="1">
    <citation type="submission" date="2020-02" db="EMBL/GenBank/DDBJ databases">
        <title>Draft genome sequence of Lactococcus sp. Hs20B0-1.</title>
        <authorList>
            <person name="Noda S."/>
            <person name="Yuki M."/>
            <person name="Ohkuma M."/>
        </authorList>
    </citation>
    <scope>NUCLEOTIDE SEQUENCE [LARGE SCALE GENOMIC DNA]</scope>
    <source>
        <strain evidence="10 11">Hs20B0-1</strain>
    </source>
</reference>
<dbReference type="InterPro" id="IPR001667">
    <property type="entry name" value="DDH_dom"/>
</dbReference>
<sequence>MITPTYEWQISADEPSEAFVKLVKKQKLDDLAASILWKRGVRNESDLTTFLNPTLENLHDPFLFYSMNRAVERIRQAVENQEMILVYGDYDADGMTSASIMKTALDEIGAETIVYLPNRFTDGYGPNLDVYKYFIENENVSLIITVDNGVAGHEAVAYAQENGCDVIITDHHSLPETLPDAYAIIHPEHPDGNYPFKELAGCGVAFKVACALLEYVPSEMLDLVAIGTIADMMALTDENRILVKYGLEILKNTERVGLEALINIAGIDKNDITEETVGFQLAPRLNALGRIDDPNPAIELLTGWDEDETRAIAEMIDEKNVARKAMVAEMLVAAEIQLDDSPVQFIYQTGWNPGVLGIVAGQLLQKTGKPIVMLSEDNGILKGSARSIPAFNIFEALTQHRELFIAFGGHAQAAGMTFELANLPAIKAVIADFIAEHEIDMSQKNQLLLDGELALSDMTLETIKTLSQLAPFGQKNTKPQFLVKDYQVVQSRSMGQDNAHLKLKIVQDKTQMEVVYFGHGKEALDFEQTAPELAVTLSVNTWNGNTSVQLMVVDARVNGSQLIDLRNQQNHTEIPENAVIFTNNLENSAIIMSDVMVIAEVPDSSEKLAQLKNILSETDFTAVYFKNQIKHSYYLTGAGTREQFAKFYKTIYQFPEFDVRYKLKTLADYLKIPDILLVKMVQIFEELGFVKVEDGLMTVNKSAEKREITSSQIYQDLQELVDIQSFFALSPIRDIYKKLKEN</sequence>
<keyword evidence="3" id="KW-0540">Nuclease</keyword>
<dbReference type="PANTHER" id="PTHR30255:SF2">
    <property type="entry name" value="SINGLE-STRANDED-DNA-SPECIFIC EXONUCLEASE RECJ"/>
    <property type="match status" value="1"/>
</dbReference>
<dbReference type="NCBIfam" id="TIGR00644">
    <property type="entry name" value="recJ"/>
    <property type="match status" value="1"/>
</dbReference>
<dbReference type="RefSeq" id="WP_172357439.1">
    <property type="nucleotide sequence ID" value="NZ_BLLH01000010.1"/>
</dbReference>
<evidence type="ECO:0000259" key="7">
    <source>
        <dbReference type="Pfam" id="PF02272"/>
    </source>
</evidence>
<evidence type="ECO:0000259" key="9">
    <source>
        <dbReference type="Pfam" id="PF17768"/>
    </source>
</evidence>
<evidence type="ECO:0000259" key="6">
    <source>
        <dbReference type="Pfam" id="PF01368"/>
    </source>
</evidence>
<dbReference type="Pfam" id="PF01368">
    <property type="entry name" value="DHH"/>
    <property type="match status" value="1"/>
</dbReference>
<dbReference type="Gene3D" id="3.90.1640.30">
    <property type="match status" value="1"/>
</dbReference>
<comment type="caution">
    <text evidence="10">The sequence shown here is derived from an EMBL/GenBank/DDBJ whole genome shotgun (WGS) entry which is preliminary data.</text>
</comment>
<evidence type="ECO:0000256" key="2">
    <source>
        <dbReference type="ARBA" id="ARBA00019841"/>
    </source>
</evidence>
<accession>A0A6A0B8Y5</accession>
<keyword evidence="11" id="KW-1185">Reference proteome</keyword>
<feature type="domain" description="DDH" evidence="6">
    <location>
        <begin position="84"/>
        <end position="228"/>
    </location>
</feature>
<protein>
    <recommendedName>
        <fullName evidence="2">Single-stranded-DNA-specific exonuclease RecJ</fullName>
    </recommendedName>
</protein>
<keyword evidence="4" id="KW-0378">Hydrolase</keyword>
<evidence type="ECO:0000313" key="11">
    <source>
        <dbReference type="Proteomes" id="UP000475928"/>
    </source>
</evidence>
<keyword evidence="5 10" id="KW-0269">Exonuclease</keyword>
<dbReference type="Pfam" id="PF02272">
    <property type="entry name" value="DHHA1"/>
    <property type="match status" value="1"/>
</dbReference>
<dbReference type="Pfam" id="PF10141">
    <property type="entry name" value="ssDNA-exonuc_C"/>
    <property type="match status" value="1"/>
</dbReference>
<dbReference type="GO" id="GO:0008409">
    <property type="term" value="F:5'-3' exonuclease activity"/>
    <property type="evidence" value="ECO:0007669"/>
    <property type="project" value="InterPro"/>
</dbReference>
<evidence type="ECO:0000313" key="10">
    <source>
        <dbReference type="EMBL" id="GFH41205.1"/>
    </source>
</evidence>
<dbReference type="InterPro" id="IPR038763">
    <property type="entry name" value="DHH_sf"/>
</dbReference>
<dbReference type="GO" id="GO:0003676">
    <property type="term" value="F:nucleic acid binding"/>
    <property type="evidence" value="ECO:0007669"/>
    <property type="project" value="InterPro"/>
</dbReference>
<dbReference type="InterPro" id="IPR018779">
    <property type="entry name" value="RecJ_C"/>
</dbReference>
<dbReference type="GO" id="GO:0006310">
    <property type="term" value="P:DNA recombination"/>
    <property type="evidence" value="ECO:0007669"/>
    <property type="project" value="InterPro"/>
</dbReference>
<feature type="domain" description="Single-stranded-DNA-specific exonuclease RecJ C-terminal" evidence="8">
    <location>
        <begin position="572"/>
        <end position="735"/>
    </location>
</feature>
<dbReference type="Proteomes" id="UP000475928">
    <property type="component" value="Unassembled WGS sequence"/>
</dbReference>
<dbReference type="GO" id="GO:0006281">
    <property type="term" value="P:DNA repair"/>
    <property type="evidence" value="ECO:0007669"/>
    <property type="project" value="InterPro"/>
</dbReference>
<organism evidence="10 11">
    <name type="scientific">Pseudolactococcus insecticola</name>
    <dbReference type="NCBI Taxonomy" id="2709158"/>
    <lineage>
        <taxon>Bacteria</taxon>
        <taxon>Bacillati</taxon>
        <taxon>Bacillota</taxon>
        <taxon>Bacilli</taxon>
        <taxon>Lactobacillales</taxon>
        <taxon>Streptococcaceae</taxon>
        <taxon>Pseudolactococcus</taxon>
    </lineage>
</organism>
<dbReference type="Pfam" id="PF17768">
    <property type="entry name" value="RecJ_OB"/>
    <property type="match status" value="1"/>
</dbReference>
<dbReference type="InterPro" id="IPR003156">
    <property type="entry name" value="DHHA1_dom"/>
</dbReference>
<evidence type="ECO:0000256" key="3">
    <source>
        <dbReference type="ARBA" id="ARBA00022722"/>
    </source>
</evidence>
<gene>
    <name evidence="10" type="primary">recJ</name>
    <name evidence="10" type="ORF">Hs20B_16030</name>
</gene>
<name>A0A6A0B8Y5_9LACT</name>
<proteinExistence type="inferred from homology"/>
<evidence type="ECO:0000256" key="1">
    <source>
        <dbReference type="ARBA" id="ARBA00005915"/>
    </source>
</evidence>
<comment type="similarity">
    <text evidence="1">Belongs to the RecJ family.</text>
</comment>
<feature type="domain" description="RecJ OB" evidence="9">
    <location>
        <begin position="449"/>
        <end position="554"/>
    </location>
</feature>